<dbReference type="AlphaFoldDB" id="A0A836G9V4"/>
<feature type="non-terminal residue" evidence="8">
    <location>
        <position position="1"/>
    </location>
</feature>
<evidence type="ECO:0000256" key="6">
    <source>
        <dbReference type="SAM" id="MobiDB-lite"/>
    </source>
</evidence>
<evidence type="ECO:0000313" key="9">
    <source>
        <dbReference type="Proteomes" id="UP000669903"/>
    </source>
</evidence>
<keyword evidence="9" id="KW-1185">Reference proteome</keyword>
<dbReference type="Pfam" id="PF01607">
    <property type="entry name" value="CBM_14"/>
    <property type="match status" value="10"/>
</dbReference>
<dbReference type="InterPro" id="IPR051940">
    <property type="entry name" value="Chitin_bind-dev_reg"/>
</dbReference>
<dbReference type="Gene3D" id="2.170.140.10">
    <property type="entry name" value="Chitin binding domain"/>
    <property type="match status" value="11"/>
</dbReference>
<evidence type="ECO:0000256" key="1">
    <source>
        <dbReference type="ARBA" id="ARBA00022669"/>
    </source>
</evidence>
<keyword evidence="4" id="KW-1015">Disulfide bond</keyword>
<feature type="compositionally biased region" description="Low complexity" evidence="6">
    <location>
        <begin position="381"/>
        <end position="458"/>
    </location>
</feature>
<feature type="non-terminal residue" evidence="8">
    <location>
        <position position="1062"/>
    </location>
</feature>
<feature type="region of interest" description="Disordered" evidence="6">
    <location>
        <begin position="372"/>
        <end position="474"/>
    </location>
</feature>
<feature type="region of interest" description="Disordered" evidence="6">
    <location>
        <begin position="170"/>
        <end position="229"/>
    </location>
</feature>
<proteinExistence type="predicted"/>
<keyword evidence="3" id="KW-0677">Repeat</keyword>
<dbReference type="InterPro" id="IPR036508">
    <property type="entry name" value="Chitin-bd_dom_sf"/>
</dbReference>
<dbReference type="PANTHER" id="PTHR23301">
    <property type="entry name" value="CHITIN BINDING PERITROPHIN-A"/>
    <property type="match status" value="1"/>
</dbReference>
<feature type="domain" description="Chitin-binding type-2" evidence="7">
    <location>
        <begin position="823"/>
        <end position="881"/>
    </location>
</feature>
<dbReference type="GO" id="GO:0008061">
    <property type="term" value="F:chitin binding"/>
    <property type="evidence" value="ECO:0007669"/>
    <property type="project" value="UniProtKB-KW"/>
</dbReference>
<evidence type="ECO:0000256" key="5">
    <source>
        <dbReference type="ARBA" id="ARBA00023180"/>
    </source>
</evidence>
<feature type="compositionally biased region" description="Pro residues" evidence="6">
    <location>
        <begin position="189"/>
        <end position="205"/>
    </location>
</feature>
<dbReference type="EMBL" id="JAANIC010004451">
    <property type="protein sequence ID" value="KAG5334694.1"/>
    <property type="molecule type" value="Genomic_DNA"/>
</dbReference>
<evidence type="ECO:0000313" key="8">
    <source>
        <dbReference type="EMBL" id="KAG5334694.1"/>
    </source>
</evidence>
<keyword evidence="1" id="KW-0147">Chitin-binding</keyword>
<organism evidence="8 9">
    <name type="scientific">Acromyrmex charruanus</name>
    <dbReference type="NCBI Taxonomy" id="2715315"/>
    <lineage>
        <taxon>Eukaryota</taxon>
        <taxon>Metazoa</taxon>
        <taxon>Ecdysozoa</taxon>
        <taxon>Arthropoda</taxon>
        <taxon>Hexapoda</taxon>
        <taxon>Insecta</taxon>
        <taxon>Pterygota</taxon>
        <taxon>Neoptera</taxon>
        <taxon>Endopterygota</taxon>
        <taxon>Hymenoptera</taxon>
        <taxon>Apocrita</taxon>
        <taxon>Aculeata</taxon>
        <taxon>Formicoidea</taxon>
        <taxon>Formicidae</taxon>
        <taxon>Myrmicinae</taxon>
        <taxon>Acromyrmex</taxon>
    </lineage>
</organism>
<dbReference type="PANTHER" id="PTHR23301:SF0">
    <property type="entry name" value="CHITIN-BINDING TYPE-2 DOMAIN-CONTAINING PROTEIN-RELATED"/>
    <property type="match status" value="1"/>
</dbReference>
<feature type="domain" description="Chitin-binding type-2" evidence="7">
    <location>
        <begin position="603"/>
        <end position="662"/>
    </location>
</feature>
<feature type="domain" description="Chitin-binding type-2" evidence="7">
    <location>
        <begin position="540"/>
        <end position="594"/>
    </location>
</feature>
<evidence type="ECO:0000256" key="2">
    <source>
        <dbReference type="ARBA" id="ARBA00022729"/>
    </source>
</evidence>
<evidence type="ECO:0000256" key="4">
    <source>
        <dbReference type="ARBA" id="ARBA00023157"/>
    </source>
</evidence>
<feature type="domain" description="Chitin-binding type-2" evidence="7">
    <location>
        <begin position="68"/>
        <end position="126"/>
    </location>
</feature>
<feature type="region of interest" description="Disordered" evidence="6">
    <location>
        <begin position="899"/>
        <end position="920"/>
    </location>
</feature>
<feature type="domain" description="Chitin-binding type-2" evidence="7">
    <location>
        <begin position="223"/>
        <end position="282"/>
    </location>
</feature>
<dbReference type="SUPFAM" id="SSF57625">
    <property type="entry name" value="Invertebrate chitin-binding proteins"/>
    <property type="match status" value="11"/>
</dbReference>
<keyword evidence="5" id="KW-0325">Glycoprotein</keyword>
<feature type="domain" description="Chitin-binding type-2" evidence="7">
    <location>
        <begin position="743"/>
        <end position="800"/>
    </location>
</feature>
<dbReference type="InterPro" id="IPR002557">
    <property type="entry name" value="Chitin-bd_dom"/>
</dbReference>
<dbReference type="SMART" id="SM00494">
    <property type="entry name" value="ChtBD2"/>
    <property type="match status" value="10"/>
</dbReference>
<feature type="domain" description="Chitin-binding type-2" evidence="7">
    <location>
        <begin position="927"/>
        <end position="985"/>
    </location>
</feature>
<dbReference type="GO" id="GO:0005576">
    <property type="term" value="C:extracellular region"/>
    <property type="evidence" value="ECO:0007669"/>
    <property type="project" value="InterPro"/>
</dbReference>
<protein>
    <submittedName>
        <fullName evidence="8">PE1 protein</fullName>
    </submittedName>
</protein>
<gene>
    <name evidence="8" type="primary">Aper1_0</name>
    <name evidence="8" type="ORF">G6Z76_0013667</name>
</gene>
<evidence type="ECO:0000259" key="7">
    <source>
        <dbReference type="PROSITE" id="PS50940"/>
    </source>
</evidence>
<keyword evidence="2" id="KW-0732">Signal</keyword>
<feature type="compositionally biased region" description="Low complexity" evidence="6">
    <location>
        <begin position="170"/>
        <end position="188"/>
    </location>
</feature>
<dbReference type="Proteomes" id="UP000669903">
    <property type="component" value="Unassembled WGS sequence"/>
</dbReference>
<accession>A0A836G9V4</accession>
<sequence length="1062" mass="119373">VILPHPKEYNLYYICQDGKSTIYKWPDGLHFNSTIKQWDSSPAGRFPRMNPEIESDISEEKADNSNCIGTCPILDSNDKTILLPYRDDCNKFCSCSNGTPIVLSCPPGLHFHEAEQICNWPWIADCPCCHMGIKGKPIDCPFMDENGNKLHFNPKLQVCDWPWSAGCQTPSPTTTTATPSTSTSTTPTPSSPTPTTPTPSSPTPTTPTTSTPSSPIPTTPTPMDSCKSDNRTHMLPHETMCDHYYLCFNGWVSPVPQKCDRNLLFNSLLRVCDYPENVNCKNSPLNTDKSNPSSISPPFNYSLPTNSDPVASSCEPNDKNYKIPHEIICDYYYWCANGIRGTNWVRCESNLLFNPVIGECDYSENVNCGHRSTLSPTISSPTPTTTTPTTTTPTTTTPTTTTPTTTTPTTTTPTTTPTTTTPTTTTTTPTTPTTTIPTEITTKEITITTPTITTETTTKNPNEPRKKCPPKGSTEEARIAHPCLCNQYYDCIDGEKILQTCPIGKHFDYMREICDWTSIVKCIRPIPTFNILTSDIDDYNTTCAPEGRAFQHDTDCSAYYLCSNGEKILRQCMEGLHFNMTIQICDYPQKSCDLNRSSPRINLDICPPSDSVQEVFLPHECECTQYYECIDGKKILRDCSDGLHYDYVHQICDVPIKAKCNDFTTTIPRSSFPTIPDSSKCYDENNEIPHENDCRFYYKCNDGEKILKTCPRNLYFNPKLRVCDYPENVVCNVEGNIPNTSTTIKCEAITETTNIPHETDCNLYYVCENGVGILKKCSPNLVFNPILKVCDFPENYVCKVTHDKNNIKKIDKIVQNLDPFTCIGTCPEEDPDYAVLLPNDDCKKFCMCSGGVAWIQLCPEPLYFDSVEKICKKKKDAVCGIRLYNQDSSFKIDKTVDNDDSLQPLTDENDGDEHETYDRSLDPSSCIGTCLEEDPEHTVLLPNDNCKKFCLCSNGTTYVQPCPELLYFDSIDKACKRKKDAVCAVRSLMVDRIFDDNSSVLTPSMQCYIHTRIVRNFVYVTMVSCGSNRALSLFTLTQYIKDVKRRKKLFVQYVRLTEKELL</sequence>
<name>A0A836G9V4_9HYME</name>
<reference evidence="8" key="1">
    <citation type="submission" date="2020-03" db="EMBL/GenBank/DDBJ databases">
        <title>Relaxed selection underlies rapid genomic changes in the transitions from sociality to social parasitism in ants.</title>
        <authorList>
            <person name="Bi X."/>
        </authorList>
    </citation>
    <scope>NUCLEOTIDE SEQUENCE</scope>
    <source>
        <strain evidence="8">BGI-DK2014a</strain>
        <tissue evidence="8">Whole body</tissue>
    </source>
</reference>
<dbReference type="PROSITE" id="PS50940">
    <property type="entry name" value="CHIT_BIND_II"/>
    <property type="match status" value="10"/>
</dbReference>
<feature type="domain" description="Chitin-binding type-2" evidence="7">
    <location>
        <begin position="678"/>
        <end position="733"/>
    </location>
</feature>
<evidence type="ECO:0000256" key="3">
    <source>
        <dbReference type="ARBA" id="ARBA00022737"/>
    </source>
</evidence>
<feature type="domain" description="Chitin-binding type-2" evidence="7">
    <location>
        <begin position="311"/>
        <end position="370"/>
    </location>
</feature>
<comment type="caution">
    <text evidence="8">The sequence shown here is derived from an EMBL/GenBank/DDBJ whole genome shotgun (WGS) entry which is preliminary data.</text>
</comment>
<feature type="domain" description="Chitin-binding type-2" evidence="7">
    <location>
        <begin position="465"/>
        <end position="524"/>
    </location>
</feature>
<dbReference type="PRINTS" id="PR01217">
    <property type="entry name" value="PRICHEXTENSN"/>
</dbReference>